<dbReference type="Gene3D" id="3.40.50.720">
    <property type="entry name" value="NAD(P)-binding Rossmann-like Domain"/>
    <property type="match status" value="1"/>
</dbReference>
<evidence type="ECO:0000313" key="3">
    <source>
        <dbReference type="EMBL" id="AJK49823.1"/>
    </source>
</evidence>
<comment type="similarity">
    <text evidence="1">Belongs to the short-chain dehydrogenases/reductases (SDR) family.</text>
</comment>
<dbReference type="NCBIfam" id="NF005559">
    <property type="entry name" value="PRK07231.1"/>
    <property type="match status" value="1"/>
</dbReference>
<dbReference type="AlphaFoldDB" id="A0A0B6S2D3"/>
<evidence type="ECO:0000313" key="4">
    <source>
        <dbReference type="Proteomes" id="UP000031838"/>
    </source>
</evidence>
<dbReference type="Pfam" id="PF13561">
    <property type="entry name" value="adh_short_C2"/>
    <property type="match status" value="1"/>
</dbReference>
<dbReference type="CDD" id="cd05233">
    <property type="entry name" value="SDR_c"/>
    <property type="match status" value="1"/>
</dbReference>
<keyword evidence="2 3" id="KW-0560">Oxidoreductase</keyword>
<dbReference type="InterPro" id="IPR002347">
    <property type="entry name" value="SDR_fam"/>
</dbReference>
<dbReference type="InterPro" id="IPR020904">
    <property type="entry name" value="Sc_DH/Rdtase_CS"/>
</dbReference>
<dbReference type="HOGENOM" id="CLU_010194_1_0_4"/>
<gene>
    <name evidence="3" type="primary">fabG7</name>
    <name evidence="3" type="ORF">BGL_2c17560</name>
</gene>
<proteinExistence type="inferred from homology"/>
<dbReference type="Proteomes" id="UP000031838">
    <property type="component" value="Chromosome 2"/>
</dbReference>
<dbReference type="PANTHER" id="PTHR24321:SF8">
    <property type="entry name" value="ESTRADIOL 17-BETA-DEHYDROGENASE 8-RELATED"/>
    <property type="match status" value="1"/>
</dbReference>
<dbReference type="SUPFAM" id="SSF51735">
    <property type="entry name" value="NAD(P)-binding Rossmann-fold domains"/>
    <property type="match status" value="1"/>
</dbReference>
<protein>
    <submittedName>
        <fullName evidence="3">3-oxoacyl-[acyl-carrier protein] reductase FabG</fullName>
        <ecNumber evidence="3">1.1.1.100</ecNumber>
    </submittedName>
</protein>
<dbReference type="PROSITE" id="PS00061">
    <property type="entry name" value="ADH_SHORT"/>
    <property type="match status" value="1"/>
</dbReference>
<dbReference type="RefSeq" id="WP_042628198.1">
    <property type="nucleotide sequence ID" value="NZ_BSTO01000021.1"/>
</dbReference>
<dbReference type="PRINTS" id="PR00080">
    <property type="entry name" value="SDRFAMILY"/>
</dbReference>
<reference evidence="3 4" key="2">
    <citation type="journal article" date="2016" name="Appl. Microbiol. Biotechnol.">
        <title>Mutations improving production and secretion of extracellular lipase by Burkholderia glumae PG1.</title>
        <authorList>
            <person name="Knapp A."/>
            <person name="Voget S."/>
            <person name="Gao R."/>
            <person name="Zaburannyi N."/>
            <person name="Krysciak D."/>
            <person name="Breuer M."/>
            <person name="Hauer B."/>
            <person name="Streit W.R."/>
            <person name="Muller R."/>
            <person name="Daniel R."/>
            <person name="Jaeger K.E."/>
        </authorList>
    </citation>
    <scope>NUCLEOTIDE SEQUENCE [LARGE SCALE GENOMIC DNA]</scope>
    <source>
        <strain evidence="3 4">PG1</strain>
    </source>
</reference>
<reference evidence="4" key="1">
    <citation type="submission" date="2011-03" db="EMBL/GenBank/DDBJ databases">
        <authorList>
            <person name="Voget S."/>
            <person name="Streit W.R."/>
            <person name="Jaeger K.E."/>
            <person name="Daniel R."/>
        </authorList>
    </citation>
    <scope>NUCLEOTIDE SEQUENCE [LARGE SCALE GENOMIC DNA]</scope>
    <source>
        <strain evidence="4">PG1</strain>
    </source>
</reference>
<dbReference type="EC" id="1.1.1.100" evidence="3"/>
<dbReference type="GO" id="GO:0004316">
    <property type="term" value="F:3-oxoacyl-[acyl-carrier-protein] reductase (NADPH) activity"/>
    <property type="evidence" value="ECO:0007669"/>
    <property type="project" value="UniProtKB-EC"/>
</dbReference>
<evidence type="ECO:0000256" key="1">
    <source>
        <dbReference type="ARBA" id="ARBA00006484"/>
    </source>
</evidence>
<evidence type="ECO:0000256" key="2">
    <source>
        <dbReference type="ARBA" id="ARBA00023002"/>
    </source>
</evidence>
<organism evidence="3 4">
    <name type="scientific">Burkholderia plantarii</name>
    <dbReference type="NCBI Taxonomy" id="41899"/>
    <lineage>
        <taxon>Bacteria</taxon>
        <taxon>Pseudomonadati</taxon>
        <taxon>Pseudomonadota</taxon>
        <taxon>Betaproteobacteria</taxon>
        <taxon>Burkholderiales</taxon>
        <taxon>Burkholderiaceae</taxon>
        <taxon>Burkholderia</taxon>
    </lineage>
</organism>
<sequence length="255" mass="26839">MSNSAASGDARPVVLVTGALAGIGRATALAFGAAGYRVVVSGRRPEAGKALEEALRALDHEARFVEADVRFEEQVSALIDTTVRHFGRLDIAVNNAGIDGKFRSILEHDAKSYQEVFDANVLGTFLSMKHELRAMRSRGSGSIVNISSTMGTRGALNASLYAGSKHAVEGMTKAVALEAAPFSIRVNAVAPGPVQTEMFDRIAVDAGGRDAMIAGVPLKRLGTVEEIAQMILFVASDKVPFLTGEVIRVNGGKTA</sequence>
<dbReference type="FunFam" id="3.40.50.720:FF:000084">
    <property type="entry name" value="Short-chain dehydrogenase reductase"/>
    <property type="match status" value="1"/>
</dbReference>
<dbReference type="OrthoDB" id="9178657at2"/>
<dbReference type="InterPro" id="IPR036291">
    <property type="entry name" value="NAD(P)-bd_dom_sf"/>
</dbReference>
<name>A0A0B6S2D3_BURPL</name>
<dbReference type="PANTHER" id="PTHR24321">
    <property type="entry name" value="DEHYDROGENASES, SHORT CHAIN"/>
    <property type="match status" value="1"/>
</dbReference>
<keyword evidence="4" id="KW-1185">Reference proteome</keyword>
<accession>A0A0B6S2D3</accession>
<dbReference type="KEGG" id="bpla:bpln_2g18250"/>
<dbReference type="EMBL" id="CP002581">
    <property type="protein sequence ID" value="AJK49823.1"/>
    <property type="molecule type" value="Genomic_DNA"/>
</dbReference>
<dbReference type="PRINTS" id="PR00081">
    <property type="entry name" value="GDHRDH"/>
</dbReference>
<dbReference type="KEGG" id="bgp:BGL_2c17560"/>